<dbReference type="PANTHER" id="PTHR44858:SF1">
    <property type="entry name" value="UDP-N-ACETYLGLUCOSAMINE--PEPTIDE N-ACETYLGLUCOSAMINYLTRANSFERASE SPINDLY-RELATED"/>
    <property type="match status" value="1"/>
</dbReference>
<dbReference type="AlphaFoldDB" id="A0AAU9JFM9"/>
<name>A0AAU9JFM9_9CILI</name>
<proteinExistence type="predicted"/>
<evidence type="ECO:0008006" key="6">
    <source>
        <dbReference type="Google" id="ProtNLM"/>
    </source>
</evidence>
<evidence type="ECO:0000256" key="2">
    <source>
        <dbReference type="ARBA" id="ARBA00022803"/>
    </source>
</evidence>
<dbReference type="InterPro" id="IPR050498">
    <property type="entry name" value="Ycf3"/>
</dbReference>
<evidence type="ECO:0000256" key="1">
    <source>
        <dbReference type="ARBA" id="ARBA00022737"/>
    </source>
</evidence>
<dbReference type="InterPro" id="IPR019734">
    <property type="entry name" value="TPR_rpt"/>
</dbReference>
<organism evidence="4 5">
    <name type="scientific">Blepharisma stoltei</name>
    <dbReference type="NCBI Taxonomy" id="1481888"/>
    <lineage>
        <taxon>Eukaryota</taxon>
        <taxon>Sar</taxon>
        <taxon>Alveolata</taxon>
        <taxon>Ciliophora</taxon>
        <taxon>Postciliodesmatophora</taxon>
        <taxon>Heterotrichea</taxon>
        <taxon>Heterotrichida</taxon>
        <taxon>Blepharismidae</taxon>
        <taxon>Blepharisma</taxon>
    </lineage>
</organism>
<dbReference type="SUPFAM" id="SSF48452">
    <property type="entry name" value="TPR-like"/>
    <property type="match status" value="2"/>
</dbReference>
<dbReference type="Gene3D" id="1.25.40.10">
    <property type="entry name" value="Tetratricopeptide repeat domain"/>
    <property type="match status" value="4"/>
</dbReference>
<feature type="repeat" description="TPR" evidence="3">
    <location>
        <begin position="462"/>
        <end position="495"/>
    </location>
</feature>
<keyword evidence="5" id="KW-1185">Reference proteome</keyword>
<keyword evidence="2 3" id="KW-0802">TPR repeat</keyword>
<sequence length="666" mass="76527">MNSRKCSFQYCLRNAELKCICTSSPTFLCEQHAPDHIQLPGGGHRIVPFSASDDWIANQNHISLLNNAKSSIQSAKQKSINATSGIIIKLEKALKYYLSSSDSQLDSLDDHLSQLSADNSVSDRHSKHRMSADKIERCCISTNEKLDKLEGFCKLLDCVGKFIENINFDDLQINEISSGLQREINKIRGHKSDEQGKSTEELEKWNKFIESWNWDTENYEAFNSFWYFKQGMLKYHCGKWNEALSSFSLAIKLQPDYLDAIFYRGLSLAKLQKSGSAIECWDSLIKIDPSFSIPYVMKALEKQSQNRFQESIESYNQLLNIGLENNILRFLKLDALLEKKSYKKALSLSNKIIEDCPMFSFAYGHRGSALNRLGDGNEAWKCYDKAIQMDQNYHPEYFQFACILLEQESIEDALPYLDIAIRISPYEKQYYHKKGEIHEKINNIKEAINCLEKIIEIDPASDWVYNHIGELLLKHNKFSESIEYFNKSIKFKPTLASAYVGKGNALFRSNNKSEALKAYKEALLIDHKLADVCLKIGNIYFEEKNYKSSKRYYDKAIKIDPKNANAYANKGLVLKLENKIEDAKDCLFIAISLDSNNHFAHFQLGKILYDEGQHWDSINHFDIAIRNNAINPEYYEAKGKALKVVGKDTESLECLYEATRLKSGRR</sequence>
<dbReference type="PANTHER" id="PTHR44858">
    <property type="entry name" value="TETRATRICOPEPTIDE REPEAT PROTEIN 6"/>
    <property type="match status" value="1"/>
</dbReference>
<dbReference type="EMBL" id="CAJZBQ010000032">
    <property type="protein sequence ID" value="CAG9322369.1"/>
    <property type="molecule type" value="Genomic_DNA"/>
</dbReference>
<feature type="repeat" description="TPR" evidence="3">
    <location>
        <begin position="530"/>
        <end position="563"/>
    </location>
</feature>
<dbReference type="Pfam" id="PF13432">
    <property type="entry name" value="TPR_16"/>
    <property type="match status" value="1"/>
</dbReference>
<comment type="caution">
    <text evidence="4">The sequence shown here is derived from an EMBL/GenBank/DDBJ whole genome shotgun (WGS) entry which is preliminary data.</text>
</comment>
<feature type="repeat" description="TPR" evidence="3">
    <location>
        <begin position="428"/>
        <end position="461"/>
    </location>
</feature>
<keyword evidence="1" id="KW-0677">Repeat</keyword>
<dbReference type="InterPro" id="IPR011990">
    <property type="entry name" value="TPR-like_helical_dom_sf"/>
</dbReference>
<feature type="repeat" description="TPR" evidence="3">
    <location>
        <begin position="496"/>
        <end position="529"/>
    </location>
</feature>
<evidence type="ECO:0000313" key="5">
    <source>
        <dbReference type="Proteomes" id="UP001162131"/>
    </source>
</evidence>
<gene>
    <name evidence="4" type="ORF">BSTOLATCC_MIC31505</name>
</gene>
<protein>
    <recommendedName>
        <fullName evidence="6">Tetratricopeptide repeat protein</fullName>
    </recommendedName>
</protein>
<dbReference type="Pfam" id="PF13414">
    <property type="entry name" value="TPR_11"/>
    <property type="match status" value="1"/>
</dbReference>
<evidence type="ECO:0000313" key="4">
    <source>
        <dbReference type="EMBL" id="CAG9322369.1"/>
    </source>
</evidence>
<dbReference type="Proteomes" id="UP001162131">
    <property type="component" value="Unassembled WGS sequence"/>
</dbReference>
<dbReference type="PROSITE" id="PS50005">
    <property type="entry name" value="TPR"/>
    <property type="match status" value="6"/>
</dbReference>
<dbReference type="Pfam" id="PF13181">
    <property type="entry name" value="TPR_8"/>
    <property type="match status" value="2"/>
</dbReference>
<accession>A0AAU9JFM9</accession>
<evidence type="ECO:0000256" key="3">
    <source>
        <dbReference type="PROSITE-ProRule" id="PRU00339"/>
    </source>
</evidence>
<feature type="repeat" description="TPR" evidence="3">
    <location>
        <begin position="224"/>
        <end position="257"/>
    </location>
</feature>
<reference evidence="4" key="1">
    <citation type="submission" date="2021-09" db="EMBL/GenBank/DDBJ databases">
        <authorList>
            <consortium name="AG Swart"/>
            <person name="Singh M."/>
            <person name="Singh A."/>
            <person name="Seah K."/>
            <person name="Emmerich C."/>
        </authorList>
    </citation>
    <scope>NUCLEOTIDE SEQUENCE</scope>
    <source>
        <strain evidence="4">ATCC30299</strain>
    </source>
</reference>
<dbReference type="SMART" id="SM00028">
    <property type="entry name" value="TPR"/>
    <property type="match status" value="12"/>
</dbReference>
<dbReference type="PROSITE" id="PS50293">
    <property type="entry name" value="TPR_REGION"/>
    <property type="match status" value="1"/>
</dbReference>
<feature type="repeat" description="TPR" evidence="3">
    <location>
        <begin position="360"/>
        <end position="393"/>
    </location>
</feature>